<feature type="compositionally biased region" description="Low complexity" evidence="1">
    <location>
        <begin position="142"/>
        <end position="173"/>
    </location>
</feature>
<reference evidence="2 3" key="1">
    <citation type="journal article" date="2018" name="Sci. Rep.">
        <title>Comparative analysis of the Pocillopora damicornis genome highlights role of immune system in coral evolution.</title>
        <authorList>
            <person name="Cunning R."/>
            <person name="Bay R.A."/>
            <person name="Gillette P."/>
            <person name="Baker A.C."/>
            <person name="Traylor-Knowles N."/>
        </authorList>
    </citation>
    <scope>NUCLEOTIDE SEQUENCE [LARGE SCALE GENOMIC DNA]</scope>
    <source>
        <strain evidence="2">RSMAS</strain>
        <tissue evidence="2">Whole animal</tissue>
    </source>
</reference>
<evidence type="ECO:0000313" key="3">
    <source>
        <dbReference type="Proteomes" id="UP000275408"/>
    </source>
</evidence>
<proteinExistence type="predicted"/>
<comment type="caution">
    <text evidence="2">The sequence shown here is derived from an EMBL/GenBank/DDBJ whole genome shotgun (WGS) entry which is preliminary data.</text>
</comment>
<organism evidence="2 3">
    <name type="scientific">Pocillopora damicornis</name>
    <name type="common">Cauliflower coral</name>
    <name type="synonym">Millepora damicornis</name>
    <dbReference type="NCBI Taxonomy" id="46731"/>
    <lineage>
        <taxon>Eukaryota</taxon>
        <taxon>Metazoa</taxon>
        <taxon>Cnidaria</taxon>
        <taxon>Anthozoa</taxon>
        <taxon>Hexacorallia</taxon>
        <taxon>Scleractinia</taxon>
        <taxon>Astrocoeniina</taxon>
        <taxon>Pocilloporidae</taxon>
        <taxon>Pocillopora</taxon>
    </lineage>
</organism>
<accession>A0A3M6T6U3</accession>
<dbReference type="Proteomes" id="UP000275408">
    <property type="component" value="Unassembled WGS sequence"/>
</dbReference>
<feature type="region of interest" description="Disordered" evidence="1">
    <location>
        <begin position="190"/>
        <end position="226"/>
    </location>
</feature>
<keyword evidence="3" id="KW-1185">Reference proteome</keyword>
<sequence length="239" mass="26450">MATAGAVCLDSTDTFAVNSGVNASLPFNASNDENLNDFRVYRAQKNSMEFAHMTKDKSKGDCSGSLSDLCVKGKVEFRRDNQTHLLLVEIFHTTINDSGQYAVWAKFNSGNLHPDEKTAKCLKVIHVKVEGNSTETTTSPFPQSTQVYSPSSSSETTSPAPQSTQVYSPSSSSEFLLRDRSPTAMTPTVFLPHVSHTHTKDHVTTEENKPSEQPKSNGTMKNHISRPSKFTARWNTYFY</sequence>
<name>A0A3M6T6U3_POCDA</name>
<evidence type="ECO:0000256" key="1">
    <source>
        <dbReference type="SAM" id="MobiDB-lite"/>
    </source>
</evidence>
<feature type="compositionally biased region" description="Polar residues" evidence="1">
    <location>
        <begin position="132"/>
        <end position="141"/>
    </location>
</feature>
<dbReference type="AlphaFoldDB" id="A0A3M6T6U3"/>
<protein>
    <submittedName>
        <fullName evidence="2">Uncharacterized protein</fullName>
    </submittedName>
</protein>
<evidence type="ECO:0000313" key="2">
    <source>
        <dbReference type="EMBL" id="RMX37145.1"/>
    </source>
</evidence>
<gene>
    <name evidence="2" type="ORF">pdam_00023300</name>
</gene>
<feature type="compositionally biased region" description="Basic and acidic residues" evidence="1">
    <location>
        <begin position="198"/>
        <end position="212"/>
    </location>
</feature>
<feature type="compositionally biased region" description="Polar residues" evidence="1">
    <location>
        <begin position="213"/>
        <end position="222"/>
    </location>
</feature>
<dbReference type="EMBL" id="RCHS01004185">
    <property type="protein sequence ID" value="RMX37145.1"/>
    <property type="molecule type" value="Genomic_DNA"/>
</dbReference>
<feature type="region of interest" description="Disordered" evidence="1">
    <location>
        <begin position="132"/>
        <end position="176"/>
    </location>
</feature>